<evidence type="ECO:0000256" key="1">
    <source>
        <dbReference type="SAM" id="MobiDB-lite"/>
    </source>
</evidence>
<accession>A0A4C1SUN1</accession>
<organism evidence="2 3">
    <name type="scientific">Eumeta variegata</name>
    <name type="common">Bagworm moth</name>
    <name type="synonym">Eumeta japonica</name>
    <dbReference type="NCBI Taxonomy" id="151549"/>
    <lineage>
        <taxon>Eukaryota</taxon>
        <taxon>Metazoa</taxon>
        <taxon>Ecdysozoa</taxon>
        <taxon>Arthropoda</taxon>
        <taxon>Hexapoda</taxon>
        <taxon>Insecta</taxon>
        <taxon>Pterygota</taxon>
        <taxon>Neoptera</taxon>
        <taxon>Endopterygota</taxon>
        <taxon>Lepidoptera</taxon>
        <taxon>Glossata</taxon>
        <taxon>Ditrysia</taxon>
        <taxon>Tineoidea</taxon>
        <taxon>Psychidae</taxon>
        <taxon>Oiketicinae</taxon>
        <taxon>Eumeta</taxon>
    </lineage>
</organism>
<reference evidence="2 3" key="1">
    <citation type="journal article" date="2019" name="Commun. Biol.">
        <title>The bagworm genome reveals a unique fibroin gene that provides high tensile strength.</title>
        <authorList>
            <person name="Kono N."/>
            <person name="Nakamura H."/>
            <person name="Ohtoshi R."/>
            <person name="Tomita M."/>
            <person name="Numata K."/>
            <person name="Arakawa K."/>
        </authorList>
    </citation>
    <scope>NUCLEOTIDE SEQUENCE [LARGE SCALE GENOMIC DNA]</scope>
</reference>
<name>A0A4C1SUN1_EUMVA</name>
<sequence>MMPSATICYNINENGNIMPVAADTTRTTIPLTAATNLTVNANETIYSQKPAGANAERLNGSANLESCESDGGCSSDSSADIKDSINLSLKQRRLSETSHHLTTEEDRDETQDNLRQRHELFEHFKML</sequence>
<proteinExistence type="predicted"/>
<protein>
    <submittedName>
        <fullName evidence="2">Uncharacterized protein</fullName>
    </submittedName>
</protein>
<feature type="region of interest" description="Disordered" evidence="1">
    <location>
        <begin position="91"/>
        <end position="112"/>
    </location>
</feature>
<feature type="compositionally biased region" description="Basic and acidic residues" evidence="1">
    <location>
        <begin position="93"/>
        <end position="112"/>
    </location>
</feature>
<evidence type="ECO:0000313" key="2">
    <source>
        <dbReference type="EMBL" id="GBP05645.1"/>
    </source>
</evidence>
<gene>
    <name evidence="2" type="ORF">EVAR_73759_1</name>
</gene>
<dbReference type="EMBL" id="BGZK01011148">
    <property type="protein sequence ID" value="GBP05645.1"/>
    <property type="molecule type" value="Genomic_DNA"/>
</dbReference>
<evidence type="ECO:0000313" key="3">
    <source>
        <dbReference type="Proteomes" id="UP000299102"/>
    </source>
</evidence>
<comment type="caution">
    <text evidence="2">The sequence shown here is derived from an EMBL/GenBank/DDBJ whole genome shotgun (WGS) entry which is preliminary data.</text>
</comment>
<keyword evidence="3" id="KW-1185">Reference proteome</keyword>
<dbReference type="AlphaFoldDB" id="A0A4C1SUN1"/>
<dbReference type="Proteomes" id="UP000299102">
    <property type="component" value="Unassembled WGS sequence"/>
</dbReference>